<dbReference type="RefSeq" id="WP_088699038.1">
    <property type="nucleotide sequence ID" value="NZ_JPUA01000011.1"/>
</dbReference>
<accession>A0A246S331</accession>
<organism evidence="1 2">
    <name type="scientific">Halomonas campaniensis</name>
    <dbReference type="NCBI Taxonomy" id="213554"/>
    <lineage>
        <taxon>Bacteria</taxon>
        <taxon>Pseudomonadati</taxon>
        <taxon>Pseudomonadota</taxon>
        <taxon>Gammaproteobacteria</taxon>
        <taxon>Oceanospirillales</taxon>
        <taxon>Halomonadaceae</taxon>
        <taxon>Halomonas</taxon>
    </lineage>
</organism>
<evidence type="ECO:0000313" key="1">
    <source>
        <dbReference type="EMBL" id="OWV30822.1"/>
    </source>
</evidence>
<protein>
    <submittedName>
        <fullName evidence="1">Uncharacterized protein</fullName>
    </submittedName>
</protein>
<dbReference type="Proteomes" id="UP000197334">
    <property type="component" value="Unassembled WGS sequence"/>
</dbReference>
<comment type="caution">
    <text evidence="1">The sequence shown here is derived from an EMBL/GenBank/DDBJ whole genome shotgun (WGS) entry which is preliminary data.</text>
</comment>
<evidence type="ECO:0000313" key="2">
    <source>
        <dbReference type="Proteomes" id="UP000197334"/>
    </source>
</evidence>
<dbReference type="OrthoDB" id="9255763at2"/>
<sequence>MAKKQWNGFFSSRPNAVTYTSAVSATLPKKMQFDKNKKKLPTPYGLFCEWAKNNLTGDWASTTISGVGFAISVESQDDSALITSTFGASAQPQSTEVGNTTTQCGYSDSKYASLAKSLSYVL</sequence>
<reference evidence="1 2" key="1">
    <citation type="submission" date="2014-08" db="EMBL/GenBank/DDBJ databases">
        <title>Draft genome sequence of a novel L-asparaginase producing marine bacterium, Halomonas campaniensis.</title>
        <authorList>
            <person name="Sundarakrishnan B."/>
            <person name="Moushumi Priya A."/>
            <person name="Raman G."/>
            <person name="Sakthivel N."/>
            <person name="Park S."/>
            <person name="Jayachandran S."/>
        </authorList>
    </citation>
    <scope>NUCLEOTIDE SEQUENCE [LARGE SCALE GENOMIC DNA]</scope>
    <source>
        <strain evidence="1 2">SK03</strain>
    </source>
</reference>
<name>A0A246S331_9GAMM</name>
<dbReference type="EMBL" id="JPUA01000011">
    <property type="protein sequence ID" value="OWV30822.1"/>
    <property type="molecule type" value="Genomic_DNA"/>
</dbReference>
<dbReference type="AlphaFoldDB" id="A0A246S331"/>
<gene>
    <name evidence="1" type="ORF">JI62_04565</name>
</gene>
<proteinExistence type="predicted"/>
<keyword evidence="2" id="KW-1185">Reference proteome</keyword>